<feature type="active site" description="O-(3'-phospho-DNA)-tyrosine intermediate" evidence="9">
    <location>
        <position position="317"/>
    </location>
</feature>
<keyword evidence="5 9" id="KW-0229">DNA integration</keyword>
<dbReference type="InterPro" id="IPR050090">
    <property type="entry name" value="Tyrosine_recombinase_XerCD"/>
</dbReference>
<evidence type="ECO:0000256" key="10">
    <source>
        <dbReference type="SAM" id="Phobius"/>
    </source>
</evidence>
<sequence length="339" mass="38899">MNIENESLNPVVARLLFEKYVFVFLPFFYSMLCVKIYQYGQNGKIQLKMQKEIEKFIAYLKIERNYALNTQQAYEKDLCQLLEFLREKGIANWSDVTTEHLNLLVMKMRHHGISGRSIRRHLSSVRGFLSYLLSRKIIPSNCALGLQTPKVNQNLPKTLDYEQVVMLATPRSQLARELRDVAIVEVLYSCGLRVSELVSLDIDSIDNTQGFLQVTGKGSKMRHTPLGNPAQKAITNYLQKTGVTQGALFLNNKMQRISARSVQEMIKKRALEVGIKVGVYPHMLRHAAATHFLQSSHDLRSVQDFLGHKSIKSTQVYTHLDFLELSKVYDKFHPRAKKP</sequence>
<protein>
    <recommendedName>
        <fullName evidence="9">Tyrosine recombinase XerC</fullName>
    </recommendedName>
</protein>
<comment type="subunit">
    <text evidence="9">Forms a cyclic heterotetrameric complex composed of two molecules of XerC and two molecules of XerD.</text>
</comment>
<evidence type="ECO:0000259" key="12">
    <source>
        <dbReference type="PROSITE" id="PS51900"/>
    </source>
</evidence>
<dbReference type="Gene3D" id="1.10.150.130">
    <property type="match status" value="1"/>
</dbReference>
<dbReference type="InterPro" id="IPR011010">
    <property type="entry name" value="DNA_brk_join_enz"/>
</dbReference>
<evidence type="ECO:0000256" key="9">
    <source>
        <dbReference type="HAMAP-Rule" id="MF_01808"/>
    </source>
</evidence>
<evidence type="ECO:0000256" key="5">
    <source>
        <dbReference type="ARBA" id="ARBA00022908"/>
    </source>
</evidence>
<comment type="function">
    <text evidence="9">Site-specific tyrosine recombinase, which acts by catalyzing the cutting and rejoining of the recombining DNA molecules. The XerC-XerD complex is essential to convert dimers of the bacterial chromosome into monomers to permit their segregation at cell division. It also contributes to the segregational stability of plasmids.</text>
</comment>
<comment type="similarity">
    <text evidence="9">Belongs to the 'phage' integrase family. XerC subfamily.</text>
</comment>
<evidence type="ECO:0000256" key="1">
    <source>
        <dbReference type="ARBA" id="ARBA00004496"/>
    </source>
</evidence>
<feature type="domain" description="Core-binding (CB)" evidence="12">
    <location>
        <begin position="47"/>
        <end position="133"/>
    </location>
</feature>
<dbReference type="InterPro" id="IPR044068">
    <property type="entry name" value="CB"/>
</dbReference>
<evidence type="ECO:0000313" key="13">
    <source>
        <dbReference type="EMBL" id="SEH63486.1"/>
    </source>
</evidence>
<keyword evidence="10" id="KW-0472">Membrane</keyword>
<accession>A0A1H6JN42</accession>
<dbReference type="PANTHER" id="PTHR30349">
    <property type="entry name" value="PHAGE INTEGRASE-RELATED"/>
    <property type="match status" value="1"/>
</dbReference>
<feature type="active site" evidence="9">
    <location>
        <position position="217"/>
    </location>
</feature>
<dbReference type="Proteomes" id="UP000198559">
    <property type="component" value="Unassembled WGS sequence"/>
</dbReference>
<name>A0A1H6JN42_9GAMM</name>
<keyword evidence="8 9" id="KW-0131">Cell cycle</keyword>
<evidence type="ECO:0000259" key="11">
    <source>
        <dbReference type="PROSITE" id="PS51898"/>
    </source>
</evidence>
<dbReference type="GO" id="GO:0003677">
    <property type="term" value="F:DNA binding"/>
    <property type="evidence" value="ECO:0007669"/>
    <property type="project" value="UniProtKB-UniRule"/>
</dbReference>
<feature type="domain" description="Tyr recombinase" evidence="11">
    <location>
        <begin position="154"/>
        <end position="330"/>
    </location>
</feature>
<dbReference type="STRING" id="235205.BAZSYMB_SCAFFOLD00093_2"/>
<evidence type="ECO:0000256" key="8">
    <source>
        <dbReference type="ARBA" id="ARBA00023306"/>
    </source>
</evidence>
<dbReference type="InterPro" id="IPR010998">
    <property type="entry name" value="Integrase_recombinase_N"/>
</dbReference>
<dbReference type="GO" id="GO:0006313">
    <property type="term" value="P:DNA transposition"/>
    <property type="evidence" value="ECO:0007669"/>
    <property type="project" value="UniProtKB-UniRule"/>
</dbReference>
<dbReference type="PANTHER" id="PTHR30349:SF81">
    <property type="entry name" value="TYROSINE RECOMBINASE XERC"/>
    <property type="match status" value="1"/>
</dbReference>
<dbReference type="InterPro" id="IPR013762">
    <property type="entry name" value="Integrase-like_cat_sf"/>
</dbReference>
<dbReference type="Pfam" id="PF02899">
    <property type="entry name" value="Phage_int_SAM_1"/>
    <property type="match status" value="1"/>
</dbReference>
<gene>
    <name evidence="9" type="primary">xerC</name>
    <name evidence="13" type="ORF">BAZSYMB_SCAFFOLD00093_2</name>
</gene>
<feature type="transmembrane region" description="Helical" evidence="10">
    <location>
        <begin position="20"/>
        <end position="40"/>
    </location>
</feature>
<dbReference type="PROSITE" id="PS51898">
    <property type="entry name" value="TYR_RECOMBINASE"/>
    <property type="match status" value="1"/>
</dbReference>
<dbReference type="PROSITE" id="PS51900">
    <property type="entry name" value="CB"/>
    <property type="match status" value="1"/>
</dbReference>
<dbReference type="AlphaFoldDB" id="A0A1H6JN42"/>
<proteinExistence type="inferred from homology"/>
<dbReference type="GO" id="GO:0051301">
    <property type="term" value="P:cell division"/>
    <property type="evidence" value="ECO:0007669"/>
    <property type="project" value="UniProtKB-KW"/>
</dbReference>
<keyword evidence="7 9" id="KW-0233">DNA recombination</keyword>
<dbReference type="EMBL" id="CVUD02000056">
    <property type="protein sequence ID" value="SEH63486.1"/>
    <property type="molecule type" value="Genomic_DNA"/>
</dbReference>
<keyword evidence="2 9" id="KW-0963">Cytoplasm</keyword>
<evidence type="ECO:0000256" key="2">
    <source>
        <dbReference type="ARBA" id="ARBA00022490"/>
    </source>
</evidence>
<dbReference type="GO" id="GO:0009037">
    <property type="term" value="F:tyrosine-based site-specific recombinase activity"/>
    <property type="evidence" value="ECO:0007669"/>
    <property type="project" value="UniProtKB-UniRule"/>
</dbReference>
<feature type="active site" evidence="9">
    <location>
        <position position="282"/>
    </location>
</feature>
<dbReference type="Gene3D" id="1.10.443.10">
    <property type="entry name" value="Intergrase catalytic core"/>
    <property type="match status" value="1"/>
</dbReference>
<dbReference type="GO" id="GO:0005737">
    <property type="term" value="C:cytoplasm"/>
    <property type="evidence" value="ECO:0007669"/>
    <property type="project" value="UniProtKB-SubCell"/>
</dbReference>
<comment type="subcellular location">
    <subcellularLocation>
        <location evidence="1 9">Cytoplasm</location>
    </subcellularLocation>
</comment>
<evidence type="ECO:0000256" key="3">
    <source>
        <dbReference type="ARBA" id="ARBA00022618"/>
    </source>
</evidence>
<dbReference type="Pfam" id="PF00589">
    <property type="entry name" value="Phage_integrase"/>
    <property type="match status" value="1"/>
</dbReference>
<keyword evidence="10" id="KW-1133">Transmembrane helix</keyword>
<evidence type="ECO:0000256" key="7">
    <source>
        <dbReference type="ARBA" id="ARBA00023172"/>
    </source>
</evidence>
<keyword evidence="4 9" id="KW-0159">Chromosome partition</keyword>
<evidence type="ECO:0000256" key="4">
    <source>
        <dbReference type="ARBA" id="ARBA00022829"/>
    </source>
</evidence>
<dbReference type="HAMAP" id="MF_01808">
    <property type="entry name" value="Recomb_XerC_XerD"/>
    <property type="match status" value="1"/>
</dbReference>
<keyword evidence="10" id="KW-0812">Transmembrane</keyword>
<dbReference type="InterPro" id="IPR023009">
    <property type="entry name" value="Tyrosine_recombinase_XerC/XerD"/>
</dbReference>
<evidence type="ECO:0000313" key="14">
    <source>
        <dbReference type="Proteomes" id="UP000198559"/>
    </source>
</evidence>
<dbReference type="SUPFAM" id="SSF56349">
    <property type="entry name" value="DNA breaking-rejoining enzymes"/>
    <property type="match status" value="1"/>
</dbReference>
<dbReference type="InterPro" id="IPR004107">
    <property type="entry name" value="Integrase_SAM-like_N"/>
</dbReference>
<feature type="active site" evidence="9">
    <location>
        <position position="193"/>
    </location>
</feature>
<feature type="active site" evidence="9">
    <location>
        <position position="285"/>
    </location>
</feature>
<keyword evidence="3 9" id="KW-0132">Cell division</keyword>
<dbReference type="InterPro" id="IPR002104">
    <property type="entry name" value="Integrase_catalytic"/>
</dbReference>
<evidence type="ECO:0000256" key="6">
    <source>
        <dbReference type="ARBA" id="ARBA00023125"/>
    </source>
</evidence>
<dbReference type="GO" id="GO:0007059">
    <property type="term" value="P:chromosome segregation"/>
    <property type="evidence" value="ECO:0007669"/>
    <property type="project" value="UniProtKB-UniRule"/>
</dbReference>
<keyword evidence="6 9" id="KW-0238">DNA-binding</keyword>
<reference evidence="14" key="1">
    <citation type="submission" date="2016-06" db="EMBL/GenBank/DDBJ databases">
        <authorList>
            <person name="Petersen J."/>
            <person name="Sayavedra L."/>
        </authorList>
    </citation>
    <scope>NUCLEOTIDE SEQUENCE [LARGE SCALE GENOMIC DNA]</scope>
    <source>
        <strain evidence="14">BazSymB</strain>
    </source>
</reference>
<feature type="active site" evidence="9">
    <location>
        <position position="308"/>
    </location>
</feature>
<organism evidence="13 14">
    <name type="scientific">Bathymodiolus azoricus thioautotrophic gill symbiont</name>
    <dbReference type="NCBI Taxonomy" id="235205"/>
    <lineage>
        <taxon>Bacteria</taxon>
        <taxon>Pseudomonadati</taxon>
        <taxon>Pseudomonadota</taxon>
        <taxon>Gammaproteobacteria</taxon>
        <taxon>sulfur-oxidizing symbionts</taxon>
    </lineage>
</organism>